<evidence type="ECO:0000313" key="3">
    <source>
        <dbReference type="Proteomes" id="UP001307889"/>
    </source>
</evidence>
<sequence length="80" mass="8454">MAAVRGRRSRAAKANAPVAGGPPSLNYIIVRPGPENDRQGDSLPRLITGRRANRLRSHGRAAGGSERGTAGVARWLATRV</sequence>
<protein>
    <submittedName>
        <fullName evidence="2">Uncharacterized protein</fullName>
    </submittedName>
</protein>
<evidence type="ECO:0000256" key="1">
    <source>
        <dbReference type="SAM" id="MobiDB-lite"/>
    </source>
</evidence>
<accession>A0ABN7B9V1</accession>
<keyword evidence="3" id="KW-1185">Reference proteome</keyword>
<gene>
    <name evidence="2" type="ORF">NTJ_13975</name>
</gene>
<reference evidence="2 3" key="1">
    <citation type="submission" date="2023-09" db="EMBL/GenBank/DDBJ databases">
        <title>Nesidiocoris tenuis whole genome shotgun sequence.</title>
        <authorList>
            <person name="Shibata T."/>
            <person name="Shimoda M."/>
            <person name="Kobayashi T."/>
            <person name="Uehara T."/>
        </authorList>
    </citation>
    <scope>NUCLEOTIDE SEQUENCE [LARGE SCALE GENOMIC DNA]</scope>
    <source>
        <strain evidence="2 3">Japan</strain>
    </source>
</reference>
<name>A0ABN7B9V1_9HEMI</name>
<proteinExistence type="predicted"/>
<dbReference type="EMBL" id="AP028920">
    <property type="protein sequence ID" value="BET01159.1"/>
    <property type="molecule type" value="Genomic_DNA"/>
</dbReference>
<evidence type="ECO:0000313" key="2">
    <source>
        <dbReference type="EMBL" id="BET01159.1"/>
    </source>
</evidence>
<dbReference type="Proteomes" id="UP001307889">
    <property type="component" value="Chromosome 12"/>
</dbReference>
<feature type="compositionally biased region" description="Basic residues" evidence="1">
    <location>
        <begin position="1"/>
        <end position="11"/>
    </location>
</feature>
<organism evidence="2 3">
    <name type="scientific">Nesidiocoris tenuis</name>
    <dbReference type="NCBI Taxonomy" id="355587"/>
    <lineage>
        <taxon>Eukaryota</taxon>
        <taxon>Metazoa</taxon>
        <taxon>Ecdysozoa</taxon>
        <taxon>Arthropoda</taxon>
        <taxon>Hexapoda</taxon>
        <taxon>Insecta</taxon>
        <taxon>Pterygota</taxon>
        <taxon>Neoptera</taxon>
        <taxon>Paraneoptera</taxon>
        <taxon>Hemiptera</taxon>
        <taxon>Heteroptera</taxon>
        <taxon>Panheteroptera</taxon>
        <taxon>Cimicomorpha</taxon>
        <taxon>Miridae</taxon>
        <taxon>Dicyphina</taxon>
        <taxon>Nesidiocoris</taxon>
    </lineage>
</organism>
<feature type="region of interest" description="Disordered" evidence="1">
    <location>
        <begin position="1"/>
        <end position="24"/>
    </location>
</feature>